<reference evidence="3 4" key="1">
    <citation type="submission" date="2021-01" db="EMBL/GenBank/DDBJ databases">
        <title>Chryseolinea sp. Jin1 Genome sequencing and assembly.</title>
        <authorList>
            <person name="Kim I."/>
        </authorList>
    </citation>
    <scope>NUCLEOTIDE SEQUENCE [LARGE SCALE GENOMIC DNA]</scope>
    <source>
        <strain evidence="3 4">Jin1</strain>
    </source>
</reference>
<protein>
    <recommendedName>
        <fullName evidence="5">SprT-like domain-containing protein</fullName>
    </recommendedName>
</protein>
<evidence type="ECO:0000313" key="4">
    <source>
        <dbReference type="Proteomes" id="UP000613030"/>
    </source>
</evidence>
<evidence type="ECO:0000256" key="1">
    <source>
        <dbReference type="SAM" id="MobiDB-lite"/>
    </source>
</evidence>
<evidence type="ECO:0000313" key="3">
    <source>
        <dbReference type="EMBL" id="MBL0740984.1"/>
    </source>
</evidence>
<dbReference type="PROSITE" id="PS51257">
    <property type="entry name" value="PROKAR_LIPOPROTEIN"/>
    <property type="match status" value="1"/>
</dbReference>
<sequence length="528" mass="56298">MEKFVRSAVALLLLAMAFSCEEPLQGPPAVVADNGARYTHINPKKDANLLSLLKLYAPAPVADGRTQSTVFDSLVFDEAVKVTNPQRGISRYTLLLPPTDNGFENVVLRETDTTVFAYRLHYQPDPEWLAQHHGVFHNQSFTGMLTLMDIDGHEQMRIFFVDGAGVKTIATTPPRTGRDCSDDAKPGIVKKPTITNGPGAGGGNTTGPPGKSSPIGTGGGGTSGGGGNGTGGGAGGGGGGGGGTGGGGKSGSNCNWHTSETTGGLVIDCPGRALIFVLRDACDGGGTFDDTNPDNNDDDPIGVLPPATLPLMRIRLDTSLTNNKKAMCIYTALGGLTTFRNIVKDFSGENSALILNYKVEDMDSVYGKTTPSSNFKTVTTAISRKLIKNSNSLLVAKTFLHEAIHAQIFATLSEIGGYKNLNKMNFPELFEAYAEAKTSKLPGPGNFAHHQVMAKKYLDLIVAGLVEFNAKSNPNSTFTPDQYRALAWQGLTKTSVFLSLPENEQKKNQKGFRRLDQQTIKLNLRLIK</sequence>
<comment type="caution">
    <text evidence="3">The sequence shown here is derived from an EMBL/GenBank/DDBJ whole genome shotgun (WGS) entry which is preliminary data.</text>
</comment>
<accession>A0ABS1KNE6</accession>
<proteinExistence type="predicted"/>
<evidence type="ECO:0000256" key="2">
    <source>
        <dbReference type="SAM" id="SignalP"/>
    </source>
</evidence>
<feature type="compositionally biased region" description="Gly residues" evidence="1">
    <location>
        <begin position="216"/>
        <end position="250"/>
    </location>
</feature>
<evidence type="ECO:0008006" key="5">
    <source>
        <dbReference type="Google" id="ProtNLM"/>
    </source>
</evidence>
<feature type="chain" id="PRO_5046267455" description="SprT-like domain-containing protein" evidence="2">
    <location>
        <begin position="22"/>
        <end position="528"/>
    </location>
</feature>
<organism evidence="3 4">
    <name type="scientific">Chryseolinea lacunae</name>
    <dbReference type="NCBI Taxonomy" id="2801331"/>
    <lineage>
        <taxon>Bacteria</taxon>
        <taxon>Pseudomonadati</taxon>
        <taxon>Bacteroidota</taxon>
        <taxon>Cytophagia</taxon>
        <taxon>Cytophagales</taxon>
        <taxon>Fulvivirgaceae</taxon>
        <taxon>Chryseolinea</taxon>
    </lineage>
</organism>
<feature type="compositionally biased region" description="Basic and acidic residues" evidence="1">
    <location>
        <begin position="176"/>
        <end position="185"/>
    </location>
</feature>
<dbReference type="EMBL" id="JAERRB010000002">
    <property type="protein sequence ID" value="MBL0740984.1"/>
    <property type="molecule type" value="Genomic_DNA"/>
</dbReference>
<dbReference type="Proteomes" id="UP000613030">
    <property type="component" value="Unassembled WGS sequence"/>
</dbReference>
<keyword evidence="2" id="KW-0732">Signal</keyword>
<feature type="signal peptide" evidence="2">
    <location>
        <begin position="1"/>
        <end position="21"/>
    </location>
</feature>
<feature type="compositionally biased region" description="Low complexity" evidence="1">
    <location>
        <begin position="206"/>
        <end position="215"/>
    </location>
</feature>
<gene>
    <name evidence="3" type="ORF">JI741_07115</name>
</gene>
<feature type="region of interest" description="Disordered" evidence="1">
    <location>
        <begin position="171"/>
        <end position="250"/>
    </location>
</feature>
<dbReference type="RefSeq" id="WP_202008350.1">
    <property type="nucleotide sequence ID" value="NZ_JAERRB010000002.1"/>
</dbReference>
<name>A0ABS1KNE6_9BACT</name>
<keyword evidence="4" id="KW-1185">Reference proteome</keyword>